<name>A0ACB6SIQ0_9PLEO</name>
<comment type="caution">
    <text evidence="1">The sequence shown here is derived from an EMBL/GenBank/DDBJ whole genome shotgun (WGS) entry which is preliminary data.</text>
</comment>
<protein>
    <submittedName>
        <fullName evidence="1">Uncharacterized protein</fullName>
    </submittedName>
</protein>
<evidence type="ECO:0000313" key="1">
    <source>
        <dbReference type="EMBL" id="KAF2633194.1"/>
    </source>
</evidence>
<gene>
    <name evidence="1" type="ORF">BU25DRAFT_452998</name>
</gene>
<dbReference type="Proteomes" id="UP000799754">
    <property type="component" value="Unassembled WGS sequence"/>
</dbReference>
<evidence type="ECO:0000313" key="2">
    <source>
        <dbReference type="Proteomes" id="UP000799754"/>
    </source>
</evidence>
<proteinExistence type="predicted"/>
<sequence>MRADGLMSLFEVEHRVTVDYQKWIYDVYLAVVMALHSIIKSELDTAYPQWLKATRQLGANMGTDSREVAALFAFLEVVLPPETYMTENIAAYGPRWYLQWAWKSE</sequence>
<reference evidence="1" key="1">
    <citation type="journal article" date="2020" name="Stud. Mycol.">
        <title>101 Dothideomycetes genomes: a test case for predicting lifestyles and emergence of pathogens.</title>
        <authorList>
            <person name="Haridas S."/>
            <person name="Albert R."/>
            <person name="Binder M."/>
            <person name="Bloem J."/>
            <person name="Labutti K."/>
            <person name="Salamov A."/>
            <person name="Andreopoulos B."/>
            <person name="Baker S."/>
            <person name="Barry K."/>
            <person name="Bills G."/>
            <person name="Bluhm B."/>
            <person name="Cannon C."/>
            <person name="Castanera R."/>
            <person name="Culley D."/>
            <person name="Daum C."/>
            <person name="Ezra D."/>
            <person name="Gonzalez J."/>
            <person name="Henrissat B."/>
            <person name="Kuo A."/>
            <person name="Liang C."/>
            <person name="Lipzen A."/>
            <person name="Lutzoni F."/>
            <person name="Magnuson J."/>
            <person name="Mondo S."/>
            <person name="Nolan M."/>
            <person name="Ohm R."/>
            <person name="Pangilinan J."/>
            <person name="Park H.-J."/>
            <person name="Ramirez L."/>
            <person name="Alfaro M."/>
            <person name="Sun H."/>
            <person name="Tritt A."/>
            <person name="Yoshinaga Y."/>
            <person name="Zwiers L.-H."/>
            <person name="Turgeon B."/>
            <person name="Goodwin S."/>
            <person name="Spatafora J."/>
            <person name="Crous P."/>
            <person name="Grigoriev I."/>
        </authorList>
    </citation>
    <scope>NUCLEOTIDE SEQUENCE</scope>
    <source>
        <strain evidence="1">CBS 525.71</strain>
    </source>
</reference>
<dbReference type="EMBL" id="MU006701">
    <property type="protein sequence ID" value="KAF2633194.1"/>
    <property type="molecule type" value="Genomic_DNA"/>
</dbReference>
<accession>A0ACB6SIQ0</accession>
<keyword evidence="2" id="KW-1185">Reference proteome</keyword>
<organism evidence="1 2">
    <name type="scientific">Macroventuria anomochaeta</name>
    <dbReference type="NCBI Taxonomy" id="301207"/>
    <lineage>
        <taxon>Eukaryota</taxon>
        <taxon>Fungi</taxon>
        <taxon>Dikarya</taxon>
        <taxon>Ascomycota</taxon>
        <taxon>Pezizomycotina</taxon>
        <taxon>Dothideomycetes</taxon>
        <taxon>Pleosporomycetidae</taxon>
        <taxon>Pleosporales</taxon>
        <taxon>Pleosporineae</taxon>
        <taxon>Didymellaceae</taxon>
        <taxon>Macroventuria</taxon>
    </lineage>
</organism>